<dbReference type="EMBL" id="QUOU01000001">
    <property type="protein sequence ID" value="REL28756.1"/>
    <property type="molecule type" value="Genomic_DNA"/>
</dbReference>
<dbReference type="Pfam" id="PF01618">
    <property type="entry name" value="MotA_ExbB"/>
    <property type="match status" value="1"/>
</dbReference>
<sequence length="237" mass="26037">MDTYVNAPSVFIVIVGTFGAVMLSHRPKTFLSSMQNIRHAFSLTTTNVIETIENCIELADKTRKGGFLALEESDVDDPFLAKAKTMLVDGHSEEAVNLALTKEIYLTKERNQQSIKVLRSFSDIAPAMGMIGTLIGLVDMLIAMEDPKSIGPAMAVALLTTLYGALIANGITTPLANKLSERSDEILMHQSLIKDAVLKMMAGDNPRVMFDYLQTYIDEKLRRPQEAVADIVRETAA</sequence>
<dbReference type="GO" id="GO:0005886">
    <property type="term" value="C:plasma membrane"/>
    <property type="evidence" value="ECO:0007669"/>
    <property type="project" value="UniProtKB-SubCell"/>
</dbReference>
<evidence type="ECO:0000259" key="10">
    <source>
        <dbReference type="Pfam" id="PF01618"/>
    </source>
</evidence>
<dbReference type="InterPro" id="IPR002898">
    <property type="entry name" value="MotA_ExbB_proton_chnl"/>
</dbReference>
<keyword evidence="11" id="KW-0969">Cilium</keyword>
<keyword evidence="11" id="KW-0282">Flagellum</keyword>
<comment type="subcellular location">
    <subcellularLocation>
        <location evidence="1">Cell membrane</location>
        <topology evidence="1">Multi-pass membrane protein</topology>
    </subcellularLocation>
</comment>
<evidence type="ECO:0000313" key="12">
    <source>
        <dbReference type="Proteomes" id="UP000256478"/>
    </source>
</evidence>
<dbReference type="GO" id="GO:0006935">
    <property type="term" value="P:chemotaxis"/>
    <property type="evidence" value="ECO:0007669"/>
    <property type="project" value="InterPro"/>
</dbReference>
<comment type="similarity">
    <text evidence="2">Belongs to the MotA family.</text>
</comment>
<evidence type="ECO:0000256" key="6">
    <source>
        <dbReference type="ARBA" id="ARBA00022779"/>
    </source>
</evidence>
<keyword evidence="6" id="KW-0283">Flagellar rotation</keyword>
<dbReference type="PROSITE" id="PS01307">
    <property type="entry name" value="MOTA"/>
    <property type="match status" value="1"/>
</dbReference>
<keyword evidence="3" id="KW-0813">Transport</keyword>
<evidence type="ECO:0000256" key="8">
    <source>
        <dbReference type="ARBA" id="ARBA00023136"/>
    </source>
</evidence>
<dbReference type="PANTHER" id="PTHR30433">
    <property type="entry name" value="CHEMOTAXIS PROTEIN MOTA"/>
    <property type="match status" value="1"/>
</dbReference>
<dbReference type="PANTHER" id="PTHR30433:SF2">
    <property type="entry name" value="MOTILITY PROTEIN A"/>
    <property type="match status" value="1"/>
</dbReference>
<dbReference type="AlphaFoldDB" id="A0A3E0TVQ6"/>
<protein>
    <submittedName>
        <fullName evidence="11">Flagellar motor protein PomA</fullName>
    </submittedName>
</protein>
<accession>A0A3E0TVQ6</accession>
<evidence type="ECO:0000256" key="9">
    <source>
        <dbReference type="SAM" id="Phobius"/>
    </source>
</evidence>
<dbReference type="Proteomes" id="UP000256478">
    <property type="component" value="Unassembled WGS sequence"/>
</dbReference>
<keyword evidence="5 9" id="KW-0812">Transmembrane</keyword>
<feature type="transmembrane region" description="Helical" evidence="9">
    <location>
        <begin position="124"/>
        <end position="144"/>
    </location>
</feature>
<reference evidence="11 12" key="1">
    <citation type="submission" date="2018-08" db="EMBL/GenBank/DDBJ databases">
        <title>Thalassotalea euphylliae genome.</title>
        <authorList>
            <person name="Summers S."/>
            <person name="Rice S.A."/>
            <person name="Freckelton M.L."/>
            <person name="Nedved B.T."/>
            <person name="Hadfield M.G."/>
        </authorList>
    </citation>
    <scope>NUCLEOTIDE SEQUENCE [LARGE SCALE GENOMIC DNA]</scope>
    <source>
        <strain evidence="11 12">H1</strain>
    </source>
</reference>
<evidence type="ECO:0000256" key="5">
    <source>
        <dbReference type="ARBA" id="ARBA00022692"/>
    </source>
</evidence>
<evidence type="ECO:0000256" key="7">
    <source>
        <dbReference type="ARBA" id="ARBA00022989"/>
    </source>
</evidence>
<keyword evidence="4" id="KW-1003">Cell membrane</keyword>
<evidence type="ECO:0000256" key="2">
    <source>
        <dbReference type="ARBA" id="ARBA00008038"/>
    </source>
</evidence>
<dbReference type="OrthoDB" id="9806929at2"/>
<comment type="caution">
    <text evidence="11">The sequence shown here is derived from an EMBL/GenBank/DDBJ whole genome shotgun (WGS) entry which is preliminary data.</text>
</comment>
<keyword evidence="8 9" id="KW-0472">Membrane</keyword>
<keyword evidence="7 9" id="KW-1133">Transmembrane helix</keyword>
<dbReference type="GO" id="GO:0071978">
    <property type="term" value="P:bacterial-type flagellum-dependent swarming motility"/>
    <property type="evidence" value="ECO:0007669"/>
    <property type="project" value="InterPro"/>
</dbReference>
<gene>
    <name evidence="11" type="ORF">DXX93_01085</name>
</gene>
<dbReference type="InterPro" id="IPR000540">
    <property type="entry name" value="Flag_MotA_CS"/>
</dbReference>
<feature type="transmembrane region" description="Helical" evidence="9">
    <location>
        <begin position="6"/>
        <end position="24"/>
    </location>
</feature>
<name>A0A3E0TVQ6_9GAMM</name>
<feature type="transmembrane region" description="Helical" evidence="9">
    <location>
        <begin position="150"/>
        <end position="172"/>
    </location>
</feature>
<dbReference type="InterPro" id="IPR047055">
    <property type="entry name" value="MotA-like"/>
</dbReference>
<keyword evidence="11" id="KW-0966">Cell projection</keyword>
<evidence type="ECO:0000256" key="4">
    <source>
        <dbReference type="ARBA" id="ARBA00022475"/>
    </source>
</evidence>
<evidence type="ECO:0000256" key="3">
    <source>
        <dbReference type="ARBA" id="ARBA00022448"/>
    </source>
</evidence>
<organism evidence="11 12">
    <name type="scientific">Thalassotalea euphylliae</name>
    <dbReference type="NCBI Taxonomy" id="1655234"/>
    <lineage>
        <taxon>Bacteria</taxon>
        <taxon>Pseudomonadati</taxon>
        <taxon>Pseudomonadota</taxon>
        <taxon>Gammaproteobacteria</taxon>
        <taxon>Alteromonadales</taxon>
        <taxon>Colwelliaceae</taxon>
        <taxon>Thalassotalea</taxon>
    </lineage>
</organism>
<evidence type="ECO:0000256" key="1">
    <source>
        <dbReference type="ARBA" id="ARBA00004651"/>
    </source>
</evidence>
<proteinExistence type="inferred from homology"/>
<feature type="domain" description="MotA/TolQ/ExbB proton channel" evidence="10">
    <location>
        <begin position="73"/>
        <end position="188"/>
    </location>
</feature>
<evidence type="ECO:0000313" key="11">
    <source>
        <dbReference type="EMBL" id="REL28756.1"/>
    </source>
</evidence>